<organism evidence="2 3">
    <name type="scientific">Mycena metata</name>
    <dbReference type="NCBI Taxonomy" id="1033252"/>
    <lineage>
        <taxon>Eukaryota</taxon>
        <taxon>Fungi</taxon>
        <taxon>Dikarya</taxon>
        <taxon>Basidiomycota</taxon>
        <taxon>Agaricomycotina</taxon>
        <taxon>Agaricomycetes</taxon>
        <taxon>Agaricomycetidae</taxon>
        <taxon>Agaricales</taxon>
        <taxon>Marasmiineae</taxon>
        <taxon>Mycenaceae</taxon>
        <taxon>Mycena</taxon>
    </lineage>
</organism>
<feature type="region of interest" description="Disordered" evidence="1">
    <location>
        <begin position="1"/>
        <end position="23"/>
    </location>
</feature>
<evidence type="ECO:0000256" key="1">
    <source>
        <dbReference type="SAM" id="MobiDB-lite"/>
    </source>
</evidence>
<protein>
    <recommendedName>
        <fullName evidence="4">Endonuclease/exonuclease/phosphatase domain-containing protein</fullName>
    </recommendedName>
</protein>
<reference evidence="2" key="1">
    <citation type="submission" date="2023-03" db="EMBL/GenBank/DDBJ databases">
        <title>Massive genome expansion in bonnet fungi (Mycena s.s.) driven by repeated elements and novel gene families across ecological guilds.</title>
        <authorList>
            <consortium name="Lawrence Berkeley National Laboratory"/>
            <person name="Harder C.B."/>
            <person name="Miyauchi S."/>
            <person name="Viragh M."/>
            <person name="Kuo A."/>
            <person name="Thoen E."/>
            <person name="Andreopoulos B."/>
            <person name="Lu D."/>
            <person name="Skrede I."/>
            <person name="Drula E."/>
            <person name="Henrissat B."/>
            <person name="Morin E."/>
            <person name="Kohler A."/>
            <person name="Barry K."/>
            <person name="LaButti K."/>
            <person name="Morin E."/>
            <person name="Salamov A."/>
            <person name="Lipzen A."/>
            <person name="Mereny Z."/>
            <person name="Hegedus B."/>
            <person name="Baldrian P."/>
            <person name="Stursova M."/>
            <person name="Weitz H."/>
            <person name="Taylor A."/>
            <person name="Grigoriev I.V."/>
            <person name="Nagy L.G."/>
            <person name="Martin F."/>
            <person name="Kauserud H."/>
        </authorList>
    </citation>
    <scope>NUCLEOTIDE SEQUENCE</scope>
    <source>
        <strain evidence="2">CBHHK182m</strain>
    </source>
</reference>
<dbReference type="Proteomes" id="UP001215598">
    <property type="component" value="Unassembled WGS sequence"/>
</dbReference>
<evidence type="ECO:0000313" key="2">
    <source>
        <dbReference type="EMBL" id="KAJ7749746.1"/>
    </source>
</evidence>
<dbReference type="AlphaFoldDB" id="A0AAD7N881"/>
<keyword evidence="3" id="KW-1185">Reference proteome</keyword>
<dbReference type="SUPFAM" id="SSF56219">
    <property type="entry name" value="DNase I-like"/>
    <property type="match status" value="1"/>
</dbReference>
<sequence length="250" mass="27538">MSGWGRRMPDARVPSKSREDLSGPDFIAQQLGDIIRYNTYILPESTNWAGDLERDPCLALAASLALARAGNFQILLKGDLNARTSSNTPSANDPPRTSKDDKPRSPRSRFLFRLCNDYDLVFISGADCFGPASGEYTSFQGSRTTVIDYAICSRSLFSKIRSFKVEPQVKGFDHAALVLQLEVDSKWLSADAFVRPKKRKREEVELPSETELDKILIETLAAGKDTAKKSLNLFGSVLAITTPIAVTICG</sequence>
<dbReference type="InterPro" id="IPR036691">
    <property type="entry name" value="Endo/exonu/phosph_ase_sf"/>
</dbReference>
<dbReference type="Gene3D" id="3.60.10.10">
    <property type="entry name" value="Endonuclease/exonuclease/phosphatase"/>
    <property type="match status" value="1"/>
</dbReference>
<evidence type="ECO:0008006" key="4">
    <source>
        <dbReference type="Google" id="ProtNLM"/>
    </source>
</evidence>
<proteinExistence type="predicted"/>
<dbReference type="EMBL" id="JARKIB010000068">
    <property type="protein sequence ID" value="KAJ7749746.1"/>
    <property type="molecule type" value="Genomic_DNA"/>
</dbReference>
<accession>A0AAD7N881</accession>
<gene>
    <name evidence="2" type="ORF">B0H16DRAFT_1725013</name>
</gene>
<comment type="caution">
    <text evidence="2">The sequence shown here is derived from an EMBL/GenBank/DDBJ whole genome shotgun (WGS) entry which is preliminary data.</text>
</comment>
<name>A0AAD7N881_9AGAR</name>
<evidence type="ECO:0000313" key="3">
    <source>
        <dbReference type="Proteomes" id="UP001215598"/>
    </source>
</evidence>
<feature type="region of interest" description="Disordered" evidence="1">
    <location>
        <begin position="83"/>
        <end position="105"/>
    </location>
</feature>